<dbReference type="Proteomes" id="UP000824005">
    <property type="component" value="Unassembled WGS sequence"/>
</dbReference>
<protein>
    <recommendedName>
        <fullName evidence="4">Bacterial Ig-like domain-containing protein</fullName>
    </recommendedName>
</protein>
<evidence type="ECO:0000313" key="2">
    <source>
        <dbReference type="EMBL" id="HIY65281.1"/>
    </source>
</evidence>
<evidence type="ECO:0000256" key="1">
    <source>
        <dbReference type="SAM" id="Phobius"/>
    </source>
</evidence>
<name>A0A9D2C7Q2_9MICO</name>
<sequence>ISAQIIGGAAFQAGLHDVDIAVTDENGAPAADARVAMSCQGDEGWRDAGTVGAEGSLRTHVPNTTCDFAAMAENGARASELGVAFDGPGEVSLTLQLDDAAPVVSLSVDAEAGESGWYTTAPIRVSIAATDDIDSTPAVEYSFDGEAWLPYEESIALSDEGAHTVHARATDEFGNVSDVESGEYLVDTVKPTLAATADPESRGAITVEGSDATSGLDRVEYRLGDGDEWTAVESEFDEAGTLVATLPISDAAAQVELRAFDVAGNASDIVELSWSAAEGSDGSLPSTGFAVQGLGVGLAVLLVLGGAVFFRNRVRVQLNA</sequence>
<reference evidence="2" key="1">
    <citation type="journal article" date="2021" name="PeerJ">
        <title>Extensive microbial diversity within the chicken gut microbiome revealed by metagenomics and culture.</title>
        <authorList>
            <person name="Gilroy R."/>
            <person name="Ravi A."/>
            <person name="Getino M."/>
            <person name="Pursley I."/>
            <person name="Horton D.L."/>
            <person name="Alikhan N.F."/>
            <person name="Baker D."/>
            <person name="Gharbi K."/>
            <person name="Hall N."/>
            <person name="Watson M."/>
            <person name="Adriaenssens E.M."/>
            <person name="Foster-Nyarko E."/>
            <person name="Jarju S."/>
            <person name="Secka A."/>
            <person name="Antonio M."/>
            <person name="Oren A."/>
            <person name="Chaudhuri R.R."/>
            <person name="La Ragione R."/>
            <person name="Hildebrand F."/>
            <person name="Pallen M.J."/>
        </authorList>
    </citation>
    <scope>NUCLEOTIDE SEQUENCE</scope>
    <source>
        <strain evidence="2">ChiGjej1B1-98</strain>
    </source>
</reference>
<dbReference type="EMBL" id="DXDC01000098">
    <property type="protein sequence ID" value="HIY65281.1"/>
    <property type="molecule type" value="Genomic_DNA"/>
</dbReference>
<gene>
    <name evidence="2" type="ORF">H9830_03260</name>
</gene>
<dbReference type="Gene3D" id="2.60.40.10">
    <property type="entry name" value="Immunoglobulins"/>
    <property type="match status" value="1"/>
</dbReference>
<dbReference type="InterPro" id="IPR058094">
    <property type="entry name" value="Ig-like_OmpL47-like"/>
</dbReference>
<dbReference type="AlphaFoldDB" id="A0A9D2C7Q2"/>
<keyword evidence="1" id="KW-1133">Transmembrane helix</keyword>
<dbReference type="InterPro" id="IPR013783">
    <property type="entry name" value="Ig-like_fold"/>
</dbReference>
<evidence type="ECO:0008006" key="4">
    <source>
        <dbReference type="Google" id="ProtNLM"/>
    </source>
</evidence>
<reference evidence="2" key="2">
    <citation type="submission" date="2021-04" db="EMBL/GenBank/DDBJ databases">
        <authorList>
            <person name="Gilroy R."/>
        </authorList>
    </citation>
    <scope>NUCLEOTIDE SEQUENCE</scope>
    <source>
        <strain evidence="2">ChiGjej1B1-98</strain>
    </source>
</reference>
<keyword evidence="1" id="KW-0812">Transmembrane</keyword>
<feature type="transmembrane region" description="Helical" evidence="1">
    <location>
        <begin position="289"/>
        <end position="310"/>
    </location>
</feature>
<evidence type="ECO:0000313" key="3">
    <source>
        <dbReference type="Proteomes" id="UP000824005"/>
    </source>
</evidence>
<comment type="caution">
    <text evidence="2">The sequence shown here is derived from an EMBL/GenBank/DDBJ whole genome shotgun (WGS) entry which is preliminary data.</text>
</comment>
<dbReference type="GO" id="GO:0005975">
    <property type="term" value="P:carbohydrate metabolic process"/>
    <property type="evidence" value="ECO:0007669"/>
    <property type="project" value="UniProtKB-ARBA"/>
</dbReference>
<keyword evidence="1" id="KW-0472">Membrane</keyword>
<feature type="non-terminal residue" evidence="2">
    <location>
        <position position="1"/>
    </location>
</feature>
<organism evidence="2 3">
    <name type="scientific">Candidatus Agrococcus pullicola</name>
    <dbReference type="NCBI Taxonomy" id="2838429"/>
    <lineage>
        <taxon>Bacteria</taxon>
        <taxon>Bacillati</taxon>
        <taxon>Actinomycetota</taxon>
        <taxon>Actinomycetes</taxon>
        <taxon>Micrococcales</taxon>
        <taxon>Microbacteriaceae</taxon>
        <taxon>Agrococcus</taxon>
    </lineage>
</organism>
<accession>A0A9D2C7Q2</accession>
<dbReference type="NCBIfam" id="NF047446">
    <property type="entry name" value="barrel_OmpL47"/>
    <property type="match status" value="1"/>
</dbReference>
<proteinExistence type="predicted"/>